<keyword evidence="1" id="KW-0812">Transmembrane</keyword>
<reference evidence="2 3" key="1">
    <citation type="submission" date="2019-04" db="EMBL/GenBank/DDBJ databases">
        <title>High contiguity whole genome sequence and gene annotation resource for two Venturia nashicola isolates.</title>
        <authorList>
            <person name="Prokchorchik M."/>
            <person name="Won K."/>
            <person name="Lee Y."/>
            <person name="Choi E.D."/>
            <person name="Segonzac C."/>
            <person name="Sohn K.H."/>
        </authorList>
    </citation>
    <scope>NUCLEOTIDE SEQUENCE [LARGE SCALE GENOMIC DNA]</scope>
    <source>
        <strain evidence="2 3">PRI2</strain>
    </source>
</reference>
<keyword evidence="3" id="KW-1185">Reference proteome</keyword>
<feature type="transmembrane region" description="Helical" evidence="1">
    <location>
        <begin position="26"/>
        <end position="43"/>
    </location>
</feature>
<organism evidence="2 3">
    <name type="scientific">Venturia nashicola</name>
    <dbReference type="NCBI Taxonomy" id="86259"/>
    <lineage>
        <taxon>Eukaryota</taxon>
        <taxon>Fungi</taxon>
        <taxon>Dikarya</taxon>
        <taxon>Ascomycota</taxon>
        <taxon>Pezizomycotina</taxon>
        <taxon>Dothideomycetes</taxon>
        <taxon>Pleosporomycetidae</taxon>
        <taxon>Venturiales</taxon>
        <taxon>Venturiaceae</taxon>
        <taxon>Venturia</taxon>
    </lineage>
</organism>
<dbReference type="Pfam" id="PF08592">
    <property type="entry name" value="Anthrone_oxy"/>
    <property type="match status" value="1"/>
</dbReference>
<evidence type="ECO:0000256" key="1">
    <source>
        <dbReference type="SAM" id="Phobius"/>
    </source>
</evidence>
<dbReference type="InterPro" id="IPR013901">
    <property type="entry name" value="Anthrone_oxy"/>
</dbReference>
<protein>
    <submittedName>
        <fullName evidence="2">DUF1772-domain-containing protein</fullName>
    </submittedName>
</protein>
<sequence length="135" mass="15011">MSVPTNITSPLLARQWLKTHLRSRRIATPISFTLTFLFAYLTYKSKAPNKRYLLTSTLLLLSQFPYSELLLGPYNRRLSAKAKSMATTALDDVQAEANMSPGDTVHELVDRWASLYLGKALLIFGAGVSVLYGLA</sequence>
<gene>
    <name evidence="2" type="ORF">E6O75_ATG05529</name>
</gene>
<accession>A0A4Z1NZQ5</accession>
<evidence type="ECO:0000313" key="3">
    <source>
        <dbReference type="Proteomes" id="UP000298493"/>
    </source>
</evidence>
<keyword evidence="1" id="KW-0472">Membrane</keyword>
<dbReference type="Proteomes" id="UP000298493">
    <property type="component" value="Unassembled WGS sequence"/>
</dbReference>
<dbReference type="OrthoDB" id="5954308at2759"/>
<keyword evidence="1" id="KW-1133">Transmembrane helix</keyword>
<dbReference type="EMBL" id="SNSC02000010">
    <property type="protein sequence ID" value="TID20765.1"/>
    <property type="molecule type" value="Genomic_DNA"/>
</dbReference>
<proteinExistence type="predicted"/>
<comment type="caution">
    <text evidence="2">The sequence shown here is derived from an EMBL/GenBank/DDBJ whole genome shotgun (WGS) entry which is preliminary data.</text>
</comment>
<name>A0A4Z1NZQ5_9PEZI</name>
<dbReference type="AlphaFoldDB" id="A0A4Z1NZQ5"/>
<feature type="transmembrane region" description="Helical" evidence="1">
    <location>
        <begin position="113"/>
        <end position="134"/>
    </location>
</feature>
<evidence type="ECO:0000313" key="2">
    <source>
        <dbReference type="EMBL" id="TID20765.1"/>
    </source>
</evidence>